<evidence type="ECO:0000313" key="2">
    <source>
        <dbReference type="EMBL" id="CAB4268313.1"/>
    </source>
</evidence>
<reference evidence="2 4" key="2">
    <citation type="submission" date="2020-05" db="EMBL/GenBank/DDBJ databases">
        <authorList>
            <person name="Campoy J."/>
            <person name="Schneeberger K."/>
            <person name="Spophaly S."/>
        </authorList>
    </citation>
    <scope>NUCLEOTIDE SEQUENCE [LARGE SCALE GENOMIC DNA]</scope>
    <source>
        <strain evidence="2">PruArmRojPasFocal</strain>
    </source>
</reference>
<evidence type="ECO:0000313" key="5">
    <source>
        <dbReference type="Proteomes" id="UP000507245"/>
    </source>
</evidence>
<feature type="region of interest" description="Disordered" evidence="1">
    <location>
        <begin position="10"/>
        <end position="30"/>
    </location>
</feature>
<dbReference type="EMBL" id="CAEKDK010000002">
    <property type="protein sequence ID" value="CAB4268313.1"/>
    <property type="molecule type" value="Genomic_DNA"/>
</dbReference>
<gene>
    <name evidence="2" type="ORF">CURHAP_LOCUS11645</name>
    <name evidence="3" type="ORF">ORAREDHAP_LOCUS11284</name>
</gene>
<keyword evidence="5" id="KW-1185">Reference proteome</keyword>
<evidence type="ECO:0000313" key="3">
    <source>
        <dbReference type="EMBL" id="CAB4298681.1"/>
    </source>
</evidence>
<protein>
    <submittedName>
        <fullName evidence="2">Uncharacterized protein</fullName>
    </submittedName>
</protein>
<proteinExistence type="predicted"/>
<dbReference type="EMBL" id="CAEKKB010000002">
    <property type="protein sequence ID" value="CAB4298681.1"/>
    <property type="molecule type" value="Genomic_DNA"/>
</dbReference>
<dbReference type="AlphaFoldDB" id="A0A6J5TX62"/>
<evidence type="ECO:0000313" key="4">
    <source>
        <dbReference type="Proteomes" id="UP000507222"/>
    </source>
</evidence>
<name>A0A6J5TX62_PRUAR</name>
<evidence type="ECO:0000256" key="1">
    <source>
        <dbReference type="SAM" id="MobiDB-lite"/>
    </source>
</evidence>
<dbReference type="Proteomes" id="UP000507245">
    <property type="component" value="Unassembled WGS sequence"/>
</dbReference>
<reference evidence="5" key="1">
    <citation type="journal article" date="2020" name="Genome Biol.">
        <title>Gamete binning: chromosome-level and haplotype-resolved genome assembly enabled by high-throughput single-cell sequencing of gamete genomes.</title>
        <authorList>
            <person name="Campoy J.A."/>
            <person name="Sun H."/>
            <person name="Goel M."/>
            <person name="Jiao W.-B."/>
            <person name="Folz-Donahue K."/>
            <person name="Wang N."/>
            <person name="Rubio M."/>
            <person name="Liu C."/>
            <person name="Kukat C."/>
            <person name="Ruiz D."/>
            <person name="Huettel B."/>
            <person name="Schneeberger K."/>
        </authorList>
    </citation>
    <scope>NUCLEOTIDE SEQUENCE [LARGE SCALE GENOMIC DNA]</scope>
    <source>
        <strain evidence="5">cv. Rojo Pasion</strain>
    </source>
</reference>
<organism evidence="2 4">
    <name type="scientific">Prunus armeniaca</name>
    <name type="common">Apricot</name>
    <name type="synonym">Armeniaca vulgaris</name>
    <dbReference type="NCBI Taxonomy" id="36596"/>
    <lineage>
        <taxon>Eukaryota</taxon>
        <taxon>Viridiplantae</taxon>
        <taxon>Streptophyta</taxon>
        <taxon>Embryophyta</taxon>
        <taxon>Tracheophyta</taxon>
        <taxon>Spermatophyta</taxon>
        <taxon>Magnoliopsida</taxon>
        <taxon>eudicotyledons</taxon>
        <taxon>Gunneridae</taxon>
        <taxon>Pentapetalae</taxon>
        <taxon>rosids</taxon>
        <taxon>fabids</taxon>
        <taxon>Rosales</taxon>
        <taxon>Rosaceae</taxon>
        <taxon>Amygdaloideae</taxon>
        <taxon>Amygdaleae</taxon>
        <taxon>Prunus</taxon>
    </lineage>
</organism>
<dbReference type="Proteomes" id="UP000507222">
    <property type="component" value="Unassembled WGS sequence"/>
</dbReference>
<sequence>MIELEWVRNEETDHTRGELGQYSETGEKGDEVPIHLNSIAAEKRIRGRAMCLEGFIDRMPIHVFIDSRVDQNFLNPSMAQRLGKVINPKDTEKVVVATGNTYDKCFQRHA</sequence>
<accession>A0A6J5TX62</accession>